<dbReference type="EMBL" id="CP060713">
    <property type="protein sequence ID" value="QNN53126.1"/>
    <property type="molecule type" value="Genomic_DNA"/>
</dbReference>
<name>A0A7G9RC01_9ACTN</name>
<accession>A0A7G9RC01</accession>
<keyword evidence="2" id="KW-1185">Reference proteome</keyword>
<evidence type="ECO:0000313" key="1">
    <source>
        <dbReference type="EMBL" id="QNN53126.1"/>
    </source>
</evidence>
<dbReference type="KEGG" id="nmes:H9L09_01090"/>
<reference evidence="1 2" key="1">
    <citation type="submission" date="2020-08" db="EMBL/GenBank/DDBJ databases">
        <title>Genome sequence of Nocardioides mesophilus KACC 16243T.</title>
        <authorList>
            <person name="Hyun D.-W."/>
            <person name="Bae J.-W."/>
        </authorList>
    </citation>
    <scope>NUCLEOTIDE SEQUENCE [LARGE SCALE GENOMIC DNA]</scope>
    <source>
        <strain evidence="1 2">KACC 16243</strain>
    </source>
</reference>
<gene>
    <name evidence="1" type="ORF">H9L09_01090</name>
</gene>
<protein>
    <submittedName>
        <fullName evidence="1">Uncharacterized protein</fullName>
    </submittedName>
</protein>
<evidence type="ECO:0000313" key="2">
    <source>
        <dbReference type="Proteomes" id="UP000515947"/>
    </source>
</evidence>
<dbReference type="AlphaFoldDB" id="A0A7G9RC01"/>
<proteinExistence type="predicted"/>
<dbReference type="Proteomes" id="UP000515947">
    <property type="component" value="Chromosome"/>
</dbReference>
<sequence>MTVRQIRVAFLVATVLCTAPPKAKLQERPGMNGVFRDVVQSAVGAPRMKLQPKVGRIPPRLADTPVLFPEHLLL</sequence>
<dbReference type="RefSeq" id="WP_187578968.1">
    <property type="nucleotide sequence ID" value="NZ_CP060713.1"/>
</dbReference>
<organism evidence="1 2">
    <name type="scientific">Nocardioides mesophilus</name>
    <dbReference type="NCBI Taxonomy" id="433659"/>
    <lineage>
        <taxon>Bacteria</taxon>
        <taxon>Bacillati</taxon>
        <taxon>Actinomycetota</taxon>
        <taxon>Actinomycetes</taxon>
        <taxon>Propionibacteriales</taxon>
        <taxon>Nocardioidaceae</taxon>
        <taxon>Nocardioides</taxon>
    </lineage>
</organism>